<dbReference type="GO" id="GO:0032993">
    <property type="term" value="C:protein-DNA complex"/>
    <property type="evidence" value="ECO:0007669"/>
    <property type="project" value="TreeGrafter"/>
</dbReference>
<evidence type="ECO:0000256" key="2">
    <source>
        <dbReference type="ARBA" id="ARBA00023012"/>
    </source>
</evidence>
<feature type="domain" description="Response regulatory" evidence="5">
    <location>
        <begin position="50"/>
        <end position="160"/>
    </location>
</feature>
<dbReference type="GO" id="GO:0005829">
    <property type="term" value="C:cytosol"/>
    <property type="evidence" value="ECO:0007669"/>
    <property type="project" value="TreeGrafter"/>
</dbReference>
<dbReference type="PANTHER" id="PTHR48111">
    <property type="entry name" value="REGULATOR OF RPOS"/>
    <property type="match status" value="1"/>
</dbReference>
<accession>A0A2Y9B3W9</accession>
<dbReference type="InterPro" id="IPR039420">
    <property type="entry name" value="WalR-like"/>
</dbReference>
<organism evidence="7 9">
    <name type="scientific">Jannaschia seohaensis</name>
    <dbReference type="NCBI Taxonomy" id="475081"/>
    <lineage>
        <taxon>Bacteria</taxon>
        <taxon>Pseudomonadati</taxon>
        <taxon>Pseudomonadota</taxon>
        <taxon>Alphaproteobacteria</taxon>
        <taxon>Rhodobacterales</taxon>
        <taxon>Roseobacteraceae</taxon>
        <taxon>Jannaschia</taxon>
    </lineage>
</organism>
<dbReference type="SMART" id="SM00448">
    <property type="entry name" value="REC"/>
    <property type="match status" value="1"/>
</dbReference>
<name>A0A2Y9B3W9_9RHOB</name>
<sequence>MEPIAVFSVLLSDFARSLRAFAPYQIGAETRTDKARLFGPESAAMLNDMNILVVEDEALVALDISMILEERGAAVCGPCGTIEEAYKAIDREIDAAILDVDLHGRSVFPVADRLREKGTPFVFHTGRYDTETLEKRYGGVPVLEKPAGDDAIVKMLARLRGA</sequence>
<dbReference type="Proteomes" id="UP000245839">
    <property type="component" value="Unassembled WGS sequence"/>
</dbReference>
<dbReference type="GO" id="GO:0006355">
    <property type="term" value="P:regulation of DNA-templated transcription"/>
    <property type="evidence" value="ECO:0007669"/>
    <property type="project" value="TreeGrafter"/>
</dbReference>
<dbReference type="PANTHER" id="PTHR48111:SF40">
    <property type="entry name" value="PHOSPHATE REGULON TRANSCRIPTIONAL REGULATORY PROTEIN PHOB"/>
    <property type="match status" value="1"/>
</dbReference>
<evidence type="ECO:0000313" key="6">
    <source>
        <dbReference type="EMBL" id="PWJ14448.1"/>
    </source>
</evidence>
<evidence type="ECO:0000256" key="3">
    <source>
        <dbReference type="ARBA" id="ARBA00023125"/>
    </source>
</evidence>
<dbReference type="AlphaFoldDB" id="A0A2Y9B3W9"/>
<evidence type="ECO:0000313" key="7">
    <source>
        <dbReference type="EMBL" id="SSA50188.1"/>
    </source>
</evidence>
<keyword evidence="1 4" id="KW-0597">Phosphoprotein</keyword>
<dbReference type="SUPFAM" id="SSF52172">
    <property type="entry name" value="CheY-like"/>
    <property type="match status" value="1"/>
</dbReference>
<keyword evidence="2" id="KW-0902">Two-component regulatory system</keyword>
<gene>
    <name evidence="6" type="ORF">BCF38_11271</name>
    <name evidence="7" type="ORF">SAMN05421539_11271</name>
</gene>
<evidence type="ECO:0000313" key="9">
    <source>
        <dbReference type="Proteomes" id="UP000251571"/>
    </source>
</evidence>
<proteinExistence type="predicted"/>
<keyword evidence="3" id="KW-0238">DNA-binding</keyword>
<dbReference type="GO" id="GO:0000156">
    <property type="term" value="F:phosphorelay response regulator activity"/>
    <property type="evidence" value="ECO:0007669"/>
    <property type="project" value="TreeGrafter"/>
</dbReference>
<evidence type="ECO:0000256" key="4">
    <source>
        <dbReference type="PROSITE-ProRule" id="PRU00169"/>
    </source>
</evidence>
<dbReference type="EMBL" id="UETC01000012">
    <property type="protein sequence ID" value="SSA50188.1"/>
    <property type="molecule type" value="Genomic_DNA"/>
</dbReference>
<dbReference type="InterPro" id="IPR011006">
    <property type="entry name" value="CheY-like_superfamily"/>
</dbReference>
<dbReference type="GO" id="GO:0000976">
    <property type="term" value="F:transcription cis-regulatory region binding"/>
    <property type="evidence" value="ECO:0007669"/>
    <property type="project" value="TreeGrafter"/>
</dbReference>
<dbReference type="RefSeq" id="WP_211317154.1">
    <property type="nucleotide sequence ID" value="NZ_QGDJ01000012.1"/>
</dbReference>
<evidence type="ECO:0000256" key="1">
    <source>
        <dbReference type="ARBA" id="ARBA00022553"/>
    </source>
</evidence>
<keyword evidence="8" id="KW-1185">Reference proteome</keyword>
<dbReference type="InterPro" id="IPR001789">
    <property type="entry name" value="Sig_transdc_resp-reg_receiver"/>
</dbReference>
<dbReference type="Proteomes" id="UP000251571">
    <property type="component" value="Unassembled WGS sequence"/>
</dbReference>
<dbReference type="Pfam" id="PF00072">
    <property type="entry name" value="Response_reg"/>
    <property type="match status" value="1"/>
</dbReference>
<reference evidence="6 8" key="2">
    <citation type="submission" date="2018-03" db="EMBL/GenBank/DDBJ databases">
        <title>Genomic Encyclopedia of Archaeal and Bacterial Type Strains, Phase II (KMG-II): from individual species to whole genera.</title>
        <authorList>
            <person name="Goeker M."/>
        </authorList>
    </citation>
    <scope>NUCLEOTIDE SEQUENCE [LARGE SCALE GENOMIC DNA]</scope>
    <source>
        <strain evidence="6 8">DSM 25227</strain>
    </source>
</reference>
<dbReference type="PROSITE" id="PS50110">
    <property type="entry name" value="RESPONSE_REGULATORY"/>
    <property type="match status" value="1"/>
</dbReference>
<reference evidence="7 9" key="1">
    <citation type="submission" date="2016-10" db="EMBL/GenBank/DDBJ databases">
        <authorList>
            <person name="Cai Z."/>
        </authorList>
    </citation>
    <scope>NUCLEOTIDE SEQUENCE [LARGE SCALE GENOMIC DNA]</scope>
    <source>
        <strain evidence="7 9">DSM 25227</strain>
    </source>
</reference>
<evidence type="ECO:0000313" key="8">
    <source>
        <dbReference type="Proteomes" id="UP000245839"/>
    </source>
</evidence>
<evidence type="ECO:0000259" key="5">
    <source>
        <dbReference type="PROSITE" id="PS50110"/>
    </source>
</evidence>
<dbReference type="EMBL" id="QGDJ01000012">
    <property type="protein sequence ID" value="PWJ14448.1"/>
    <property type="molecule type" value="Genomic_DNA"/>
</dbReference>
<feature type="modified residue" description="4-aspartylphosphate" evidence="4">
    <location>
        <position position="99"/>
    </location>
</feature>
<protein>
    <submittedName>
        <fullName evidence="7">Response regulator receiver domain-containing protein</fullName>
    </submittedName>
</protein>
<dbReference type="Gene3D" id="3.40.50.2300">
    <property type="match status" value="1"/>
</dbReference>